<dbReference type="GO" id="GO:0003700">
    <property type="term" value="F:DNA-binding transcription factor activity"/>
    <property type="evidence" value="ECO:0007669"/>
    <property type="project" value="InterPro"/>
</dbReference>
<dbReference type="Gene3D" id="1.10.150.50">
    <property type="entry name" value="Transcription Factor, Ets-1"/>
    <property type="match status" value="1"/>
</dbReference>
<reference evidence="2" key="2">
    <citation type="submission" date="2024-10" db="UniProtKB">
        <authorList>
            <consortium name="EnsemblProtists"/>
        </authorList>
    </citation>
    <scope>IDENTIFICATION</scope>
</reference>
<dbReference type="HOGENOM" id="CLU_932025_0_0_1"/>
<feature type="compositionally biased region" description="Pro residues" evidence="1">
    <location>
        <begin position="209"/>
        <end position="219"/>
    </location>
</feature>
<name>A0A0D3IIP3_EMIH1</name>
<dbReference type="AlphaFoldDB" id="A0A0D3IIP3"/>
<dbReference type="PaxDb" id="2903-EOD11128"/>
<dbReference type="Proteomes" id="UP000013827">
    <property type="component" value="Unassembled WGS sequence"/>
</dbReference>
<evidence type="ECO:0000313" key="3">
    <source>
        <dbReference type="Proteomes" id="UP000013827"/>
    </source>
</evidence>
<sequence length="299" mass="31692">MIQPQQREPTPGRFQARHQVGGTKIYLGCFDSAVEAAVAHAQAVEEAGPPRAPKRSPEPPKARPPKKRRSAAAGPSAVSTPFPSFRPLPVIVAKPGSTYDGMRGRVASSSNGFYRVELDGVGVHLFRRRDLSLSIDYERDGGGATAPSPDPRLPPGWVEESRQRKSGTVYRIYYGPAGEYAESIRQAWAGGKGARGGAIRPATVAAAEGPPPEGGPSPAPTASVPESSQPHPIGMQLVVQALHSVGLSQYADGFDEQGYDDLNYLCGMDAAERAVVAEATKMRPGHAAKFVMFGLRSPA</sequence>
<dbReference type="EnsemblProtists" id="EOD11128">
    <property type="protein sequence ID" value="EOD11128"/>
    <property type="gene ID" value="EMIHUDRAFT_214955"/>
</dbReference>
<dbReference type="Gene3D" id="3.30.730.10">
    <property type="entry name" value="AP2/ERF domain"/>
    <property type="match status" value="1"/>
</dbReference>
<organism evidence="2 3">
    <name type="scientific">Emiliania huxleyi (strain CCMP1516)</name>
    <dbReference type="NCBI Taxonomy" id="280463"/>
    <lineage>
        <taxon>Eukaryota</taxon>
        <taxon>Haptista</taxon>
        <taxon>Haptophyta</taxon>
        <taxon>Prymnesiophyceae</taxon>
        <taxon>Isochrysidales</taxon>
        <taxon>Noelaerhabdaceae</taxon>
        <taxon>Emiliania</taxon>
    </lineage>
</organism>
<evidence type="ECO:0008006" key="4">
    <source>
        <dbReference type="Google" id="ProtNLM"/>
    </source>
</evidence>
<protein>
    <recommendedName>
        <fullName evidence="4">MBD domain-containing protein</fullName>
    </recommendedName>
</protein>
<dbReference type="InterPro" id="IPR036955">
    <property type="entry name" value="AP2/ERF_dom_sf"/>
</dbReference>
<dbReference type="RefSeq" id="XP_005763557.1">
    <property type="nucleotide sequence ID" value="XM_005763500.1"/>
</dbReference>
<evidence type="ECO:0000256" key="1">
    <source>
        <dbReference type="SAM" id="MobiDB-lite"/>
    </source>
</evidence>
<feature type="region of interest" description="Disordered" evidence="1">
    <location>
        <begin position="204"/>
        <end position="231"/>
    </location>
</feature>
<dbReference type="GeneID" id="17257253"/>
<evidence type="ECO:0000313" key="2">
    <source>
        <dbReference type="EnsemblProtists" id="EOD11128"/>
    </source>
</evidence>
<feature type="region of interest" description="Disordered" evidence="1">
    <location>
        <begin position="41"/>
        <end position="80"/>
    </location>
</feature>
<dbReference type="SUPFAM" id="SSF47769">
    <property type="entry name" value="SAM/Pointed domain"/>
    <property type="match status" value="1"/>
</dbReference>
<accession>A0A0D3IIP3</accession>
<dbReference type="KEGG" id="ehx:EMIHUDRAFT_214955"/>
<feature type="region of interest" description="Disordered" evidence="1">
    <location>
        <begin position="139"/>
        <end position="160"/>
    </location>
</feature>
<reference evidence="3" key="1">
    <citation type="journal article" date="2013" name="Nature">
        <title>Pan genome of the phytoplankton Emiliania underpins its global distribution.</title>
        <authorList>
            <person name="Read B.A."/>
            <person name="Kegel J."/>
            <person name="Klute M.J."/>
            <person name="Kuo A."/>
            <person name="Lefebvre S.C."/>
            <person name="Maumus F."/>
            <person name="Mayer C."/>
            <person name="Miller J."/>
            <person name="Monier A."/>
            <person name="Salamov A."/>
            <person name="Young J."/>
            <person name="Aguilar M."/>
            <person name="Claverie J.M."/>
            <person name="Frickenhaus S."/>
            <person name="Gonzalez K."/>
            <person name="Herman E.K."/>
            <person name="Lin Y.C."/>
            <person name="Napier J."/>
            <person name="Ogata H."/>
            <person name="Sarno A.F."/>
            <person name="Shmutz J."/>
            <person name="Schroeder D."/>
            <person name="de Vargas C."/>
            <person name="Verret F."/>
            <person name="von Dassow P."/>
            <person name="Valentin K."/>
            <person name="Van de Peer Y."/>
            <person name="Wheeler G."/>
            <person name="Dacks J.B."/>
            <person name="Delwiche C.F."/>
            <person name="Dyhrman S.T."/>
            <person name="Glockner G."/>
            <person name="John U."/>
            <person name="Richards T."/>
            <person name="Worden A.Z."/>
            <person name="Zhang X."/>
            <person name="Grigoriev I.V."/>
            <person name="Allen A.E."/>
            <person name="Bidle K."/>
            <person name="Borodovsky M."/>
            <person name="Bowler C."/>
            <person name="Brownlee C."/>
            <person name="Cock J.M."/>
            <person name="Elias M."/>
            <person name="Gladyshev V.N."/>
            <person name="Groth M."/>
            <person name="Guda C."/>
            <person name="Hadaegh A."/>
            <person name="Iglesias-Rodriguez M.D."/>
            <person name="Jenkins J."/>
            <person name="Jones B.M."/>
            <person name="Lawson T."/>
            <person name="Leese F."/>
            <person name="Lindquist E."/>
            <person name="Lobanov A."/>
            <person name="Lomsadze A."/>
            <person name="Malik S.B."/>
            <person name="Marsh M.E."/>
            <person name="Mackinder L."/>
            <person name="Mock T."/>
            <person name="Mueller-Roeber B."/>
            <person name="Pagarete A."/>
            <person name="Parker M."/>
            <person name="Probert I."/>
            <person name="Quesneville H."/>
            <person name="Raines C."/>
            <person name="Rensing S.A."/>
            <person name="Riano-Pachon D.M."/>
            <person name="Richier S."/>
            <person name="Rokitta S."/>
            <person name="Shiraiwa Y."/>
            <person name="Soanes D.M."/>
            <person name="van der Giezen M."/>
            <person name="Wahlund T.M."/>
            <person name="Williams B."/>
            <person name="Wilson W."/>
            <person name="Wolfe G."/>
            <person name="Wurch L.L."/>
        </authorList>
    </citation>
    <scope>NUCLEOTIDE SEQUENCE</scope>
</reference>
<proteinExistence type="predicted"/>
<dbReference type="InterPro" id="IPR016177">
    <property type="entry name" value="DNA-bd_dom_sf"/>
</dbReference>
<keyword evidence="3" id="KW-1185">Reference proteome</keyword>
<dbReference type="GO" id="GO:0003677">
    <property type="term" value="F:DNA binding"/>
    <property type="evidence" value="ECO:0007669"/>
    <property type="project" value="InterPro"/>
</dbReference>
<dbReference type="SUPFAM" id="SSF54171">
    <property type="entry name" value="DNA-binding domain"/>
    <property type="match status" value="2"/>
</dbReference>
<dbReference type="InterPro" id="IPR013761">
    <property type="entry name" value="SAM/pointed_sf"/>
</dbReference>